<accession>A0ACC1H886</accession>
<gene>
    <name evidence="1" type="ORF">EV182_006871</name>
</gene>
<evidence type="ECO:0000313" key="2">
    <source>
        <dbReference type="Proteomes" id="UP001145114"/>
    </source>
</evidence>
<dbReference type="Proteomes" id="UP001145114">
    <property type="component" value="Unassembled WGS sequence"/>
</dbReference>
<name>A0ACC1H886_9FUNG</name>
<dbReference type="EMBL" id="JAMZIH010008118">
    <property type="protein sequence ID" value="KAJ1672598.1"/>
    <property type="molecule type" value="Genomic_DNA"/>
</dbReference>
<proteinExistence type="predicted"/>
<sequence>STVDSTRDLHNWVSKAFASPIQLSVSSSKGTLLPRNHHHRVGPALDSVVTGNATNSNDEGCHDNVDASDFGGGVAEGAFREPGQHTNSEGGTSKAGLIRKQASRSLFSWHNSIEKNKHKGNCRSRAPSMVSSGSLSRRTSISSNASSVTNASAPMRAAGSRDGKDQGHDLRPLRLLSRQSTGRFKSSHKPQGSLALPAAAGAKTSEQSLTDTYVPKLQARPNEDNDDDDQYETIIDAISPEDYNDVDDLIADVDNFLKGIPGAAQRISRVIMRKQMSPTTDAASVQQGSKLEFLPTFTSSAQTQPQPPSSEDLSHGPAAGGGRPGVLIKTLSDSRSNSGL</sequence>
<organism evidence="1 2">
    <name type="scientific">Spiromyces aspiralis</name>
    <dbReference type="NCBI Taxonomy" id="68401"/>
    <lineage>
        <taxon>Eukaryota</taxon>
        <taxon>Fungi</taxon>
        <taxon>Fungi incertae sedis</taxon>
        <taxon>Zoopagomycota</taxon>
        <taxon>Kickxellomycotina</taxon>
        <taxon>Kickxellomycetes</taxon>
        <taxon>Kickxellales</taxon>
        <taxon>Kickxellaceae</taxon>
        <taxon>Spiromyces</taxon>
    </lineage>
</organism>
<comment type="caution">
    <text evidence="1">The sequence shown here is derived from an EMBL/GenBank/DDBJ whole genome shotgun (WGS) entry which is preliminary data.</text>
</comment>
<feature type="non-terminal residue" evidence="1">
    <location>
        <position position="340"/>
    </location>
</feature>
<protein>
    <submittedName>
        <fullName evidence="1">Uncharacterized protein</fullName>
    </submittedName>
</protein>
<reference evidence="1" key="1">
    <citation type="submission" date="2022-06" db="EMBL/GenBank/DDBJ databases">
        <title>Phylogenomic reconstructions and comparative analyses of Kickxellomycotina fungi.</title>
        <authorList>
            <person name="Reynolds N.K."/>
            <person name="Stajich J.E."/>
            <person name="Barry K."/>
            <person name="Grigoriev I.V."/>
            <person name="Crous P."/>
            <person name="Smith M.E."/>
        </authorList>
    </citation>
    <scope>NUCLEOTIDE SEQUENCE</scope>
    <source>
        <strain evidence="1">RSA 2271</strain>
    </source>
</reference>
<keyword evidence="2" id="KW-1185">Reference proteome</keyword>
<feature type="non-terminal residue" evidence="1">
    <location>
        <position position="1"/>
    </location>
</feature>
<evidence type="ECO:0000313" key="1">
    <source>
        <dbReference type="EMBL" id="KAJ1672598.1"/>
    </source>
</evidence>